<dbReference type="InterPro" id="IPR000917">
    <property type="entry name" value="Sulfatase_N"/>
</dbReference>
<evidence type="ECO:0000256" key="2">
    <source>
        <dbReference type="SAM" id="Phobius"/>
    </source>
</evidence>
<dbReference type="Proteomes" id="UP001642409">
    <property type="component" value="Unassembled WGS sequence"/>
</dbReference>
<dbReference type="Gene3D" id="3.40.720.10">
    <property type="entry name" value="Alkaline Phosphatase, subunit A"/>
    <property type="match status" value="1"/>
</dbReference>
<keyword evidence="6" id="KW-1185">Reference proteome</keyword>
<dbReference type="PANTHER" id="PTHR42693">
    <property type="entry name" value="ARYLSULFATASE FAMILY MEMBER"/>
    <property type="match status" value="1"/>
</dbReference>
<proteinExistence type="inferred from homology"/>
<dbReference type="GO" id="GO:0004065">
    <property type="term" value="F:arylsulfatase activity"/>
    <property type="evidence" value="ECO:0007669"/>
    <property type="project" value="TreeGrafter"/>
</dbReference>
<feature type="transmembrane region" description="Helical" evidence="2">
    <location>
        <begin position="223"/>
        <end position="245"/>
    </location>
</feature>
<feature type="transmembrane region" description="Helical" evidence="2">
    <location>
        <begin position="825"/>
        <end position="853"/>
    </location>
</feature>
<dbReference type="InterPro" id="IPR017850">
    <property type="entry name" value="Alkaline_phosphatase_core_sf"/>
</dbReference>
<dbReference type="PANTHER" id="PTHR42693:SF33">
    <property type="entry name" value="ARYLSULFATASE"/>
    <property type="match status" value="1"/>
</dbReference>
<keyword evidence="2" id="KW-0472">Membrane</keyword>
<dbReference type="InterPro" id="IPR050738">
    <property type="entry name" value="Sulfatase"/>
</dbReference>
<protein>
    <submittedName>
        <fullName evidence="4">Sulfatase</fullName>
    </submittedName>
</protein>
<reference evidence="5 6" key="2">
    <citation type="submission" date="2024-07" db="EMBL/GenBank/DDBJ databases">
        <authorList>
            <person name="Akdeniz Z."/>
        </authorList>
    </citation>
    <scope>NUCLEOTIDE SEQUENCE [LARGE SCALE GENOMIC DNA]</scope>
</reference>
<evidence type="ECO:0000313" key="4">
    <source>
        <dbReference type="EMBL" id="CAI9950844.1"/>
    </source>
</evidence>
<dbReference type="EMBL" id="CATOUU010000819">
    <property type="protein sequence ID" value="CAI9950844.1"/>
    <property type="molecule type" value="Genomic_DNA"/>
</dbReference>
<name>A0AA86UD16_9EUKA</name>
<evidence type="ECO:0000313" key="6">
    <source>
        <dbReference type="Proteomes" id="UP001642409"/>
    </source>
</evidence>
<feature type="domain" description="Sulfatase N-terminal" evidence="3">
    <location>
        <begin position="338"/>
        <end position="689"/>
    </location>
</feature>
<dbReference type="SUPFAM" id="SSF53649">
    <property type="entry name" value="Alkaline phosphatase-like"/>
    <property type="match status" value="1"/>
</dbReference>
<accession>A0AA86UD16</accession>
<reference evidence="4" key="1">
    <citation type="submission" date="2023-06" db="EMBL/GenBank/DDBJ databases">
        <authorList>
            <person name="Kurt Z."/>
        </authorList>
    </citation>
    <scope>NUCLEOTIDE SEQUENCE</scope>
</reference>
<evidence type="ECO:0000313" key="5">
    <source>
        <dbReference type="EMBL" id="CAL6027166.1"/>
    </source>
</evidence>
<comment type="similarity">
    <text evidence="1">Belongs to the sulfatase family.</text>
</comment>
<comment type="caution">
    <text evidence="4">The sequence shown here is derived from an EMBL/GenBank/DDBJ whole genome shotgun (WGS) entry which is preliminary data.</text>
</comment>
<evidence type="ECO:0000256" key="1">
    <source>
        <dbReference type="ARBA" id="ARBA00008779"/>
    </source>
</evidence>
<keyword evidence="2" id="KW-1133">Transmembrane helix</keyword>
<feature type="transmembrane region" description="Helical" evidence="2">
    <location>
        <begin position="151"/>
        <end position="172"/>
    </location>
</feature>
<dbReference type="AlphaFoldDB" id="A0AA86UD16"/>
<gene>
    <name evidence="5" type="ORF">HINF_LOCUS31192</name>
    <name evidence="4" type="ORF">HINF_LOCUS38489</name>
</gene>
<feature type="transmembrane region" description="Helical" evidence="2">
    <location>
        <begin position="42"/>
        <end position="64"/>
    </location>
</feature>
<feature type="transmembrane region" description="Helical" evidence="2">
    <location>
        <begin position="7"/>
        <end position="27"/>
    </location>
</feature>
<keyword evidence="2" id="KW-0812">Transmembrane</keyword>
<sequence>MRVITHQMYVAISTFLATMVLTGLKFFDWSTSESQIVSDQDLFILCVFLYLLDMACFCFAHIVLTRVSNKIWYRVPISTVFSIYYLLIIFTCAVDEENSKEMQQLASQYYYEVYYFRKKPLFNDELSIKGAASTTNVASNVLVGLIQRSPVHWIILFVGAGLIIVFFITCLVRDVMYKFKENKKQIAIKQSNHESTRIEFQTEVLLATETYERRKKLSRSKKLLYSTSAAVILANVVAFIVFMTVDSPTYRMAAPAHWNFYKSHLIPKMSAQKYEKAVTSFRNNNQLKSGYDWIDQRTTPEFPMVYAPKKTVCSYNPELSYCAGLPNDPVVTPTADLPNIVVVIIESFTPGPTMIQDNVVESQAKIVDGPLYKSNYLPKLRELSESGVAFSSLASSGLPTLLGWHSLVTGEIPYSNSINMVQSIYNDVDDFPSFFRQQGYHSMYVSPSPFAFDGKNNWIFRGKDLTSSDPDKLSSIPLWFDEVYQYYPTDEQAQKLNVESTTFKQWIPDRITAAQFQTYFDEAKKKQNKPIFGVWATVDTHMPFTGQDDLQFYESFKFGKGVEGSEVMSEKIDRYTTVAKYADNYIGQVADYLKQHHNNTIMVILGDHGAREVPLYKDEQVDKLDPNSATYDDSCNHQPFSNDQLYTTSAVISYFGDNQALKDKFDPLKSKVVKVPTDHHDMIRTIYDLSEEMTGKHLASSRNGRNLLELATNLTSSKSLRKHWSLRATSLHSELATEDTVYRYHTLGPKGQIFNGIYPTCVTGEERNWISENQYQEFRQYHNLYDQVQRNNKQFSYQFRNEACSYPTLCNFPDNMKAYNNNQPMIYLGIIIGAGLGLGLVIAFIRMGISFTIEKVKAKKMQKK</sequence>
<dbReference type="Pfam" id="PF00884">
    <property type="entry name" value="Sulfatase"/>
    <property type="match status" value="1"/>
</dbReference>
<organism evidence="4">
    <name type="scientific">Hexamita inflata</name>
    <dbReference type="NCBI Taxonomy" id="28002"/>
    <lineage>
        <taxon>Eukaryota</taxon>
        <taxon>Metamonada</taxon>
        <taxon>Diplomonadida</taxon>
        <taxon>Hexamitidae</taxon>
        <taxon>Hexamitinae</taxon>
        <taxon>Hexamita</taxon>
    </lineage>
</organism>
<dbReference type="EMBL" id="CAXDID020000104">
    <property type="protein sequence ID" value="CAL6027166.1"/>
    <property type="molecule type" value="Genomic_DNA"/>
</dbReference>
<evidence type="ECO:0000259" key="3">
    <source>
        <dbReference type="Pfam" id="PF00884"/>
    </source>
</evidence>
<feature type="transmembrane region" description="Helical" evidence="2">
    <location>
        <begin position="71"/>
        <end position="90"/>
    </location>
</feature>